<gene>
    <name evidence="1" type="ORF">EDD68_10960</name>
</gene>
<dbReference type="OrthoDB" id="2888596at2"/>
<dbReference type="Proteomes" id="UP000294650">
    <property type="component" value="Unassembled WGS sequence"/>
</dbReference>
<dbReference type="EMBL" id="SMAN01000009">
    <property type="protein sequence ID" value="TCT22414.1"/>
    <property type="molecule type" value="Genomic_DNA"/>
</dbReference>
<proteinExistence type="predicted"/>
<keyword evidence="2" id="KW-1185">Reference proteome</keyword>
<sequence>MKLFLMDFFLFAILIVGLTAFLAVIPQKIGESVFGRKQKHQYPDYTKKFQKNWPKQIREK</sequence>
<accession>A0A4R3N135</accession>
<name>A0A4R3N135_9BACI</name>
<dbReference type="AlphaFoldDB" id="A0A4R3N135"/>
<evidence type="ECO:0000313" key="1">
    <source>
        <dbReference type="EMBL" id="TCT22414.1"/>
    </source>
</evidence>
<reference evidence="1 2" key="1">
    <citation type="submission" date="2019-03" db="EMBL/GenBank/DDBJ databases">
        <title>Genomic Encyclopedia of Type Strains, Phase IV (KMG-IV): sequencing the most valuable type-strain genomes for metagenomic binning, comparative biology and taxonomic classification.</title>
        <authorList>
            <person name="Goeker M."/>
        </authorList>
    </citation>
    <scope>NUCLEOTIDE SEQUENCE [LARGE SCALE GENOMIC DNA]</scope>
    <source>
        <strain evidence="1 2">DSM 25894</strain>
    </source>
</reference>
<evidence type="ECO:0000313" key="2">
    <source>
        <dbReference type="Proteomes" id="UP000294650"/>
    </source>
</evidence>
<comment type="caution">
    <text evidence="1">The sequence shown here is derived from an EMBL/GenBank/DDBJ whole genome shotgun (WGS) entry which is preliminary data.</text>
</comment>
<dbReference type="RefSeq" id="WP_132371729.1">
    <property type="nucleotide sequence ID" value="NZ_SMAN01000009.1"/>
</dbReference>
<protein>
    <submittedName>
        <fullName evidence="1">Uncharacterized protein</fullName>
    </submittedName>
</protein>
<organism evidence="1 2">
    <name type="scientific">Melghiribacillus thermohalophilus</name>
    <dbReference type="NCBI Taxonomy" id="1324956"/>
    <lineage>
        <taxon>Bacteria</taxon>
        <taxon>Bacillati</taxon>
        <taxon>Bacillota</taxon>
        <taxon>Bacilli</taxon>
        <taxon>Bacillales</taxon>
        <taxon>Bacillaceae</taxon>
        <taxon>Melghiribacillus</taxon>
    </lineage>
</organism>